<feature type="transmembrane region" description="Helical" evidence="2">
    <location>
        <begin position="116"/>
        <end position="135"/>
    </location>
</feature>
<keyword evidence="4" id="KW-1185">Reference proteome</keyword>
<feature type="transmembrane region" description="Helical" evidence="2">
    <location>
        <begin position="7"/>
        <end position="31"/>
    </location>
</feature>
<dbReference type="AlphaFoldDB" id="A0AAV4C8T4"/>
<feature type="transmembrane region" description="Helical" evidence="2">
    <location>
        <begin position="85"/>
        <end position="104"/>
    </location>
</feature>
<organism evidence="3 4">
    <name type="scientific">Plakobranchus ocellatus</name>
    <dbReference type="NCBI Taxonomy" id="259542"/>
    <lineage>
        <taxon>Eukaryota</taxon>
        <taxon>Metazoa</taxon>
        <taxon>Spiralia</taxon>
        <taxon>Lophotrochozoa</taxon>
        <taxon>Mollusca</taxon>
        <taxon>Gastropoda</taxon>
        <taxon>Heterobranchia</taxon>
        <taxon>Euthyneura</taxon>
        <taxon>Panpulmonata</taxon>
        <taxon>Sacoglossa</taxon>
        <taxon>Placobranchoidea</taxon>
        <taxon>Plakobranchidae</taxon>
        <taxon>Plakobranchus</taxon>
    </lineage>
</organism>
<dbReference type="EMBL" id="BLXT01005966">
    <property type="protein sequence ID" value="GFO27810.1"/>
    <property type="molecule type" value="Genomic_DNA"/>
</dbReference>
<sequence length="385" mass="42686">MKARHFHALLVFLDSKFFVAFVFAFAFYSWVSFDDRGEWIYGLWEICYKGDNFKYKGEHFGLRPDPDNECKSIKISADLYGFCRVMYIIALSVCGMALLSRLCTCVHNKSYRTRRCNLIFEVIVALFMLAGSLTFHFHKGQYDNDHSVESTYGFIAYMMFGVCGVHGLCTLLISFLFIRRAYNFCSAKCSKVRNGCCTCTCRCGREESRSDVSSASSTLDDTEVTRESEVVASHGDVRVFDAGRPSSSRQHYRGMNTAAGRSNSRSPNINPLNSNGVADAATVNDEDVTNAIARNSVFTIMVSPAPYSLEPPAVSTTEQPPPPYEDLNPEPAVVEGRSSIGPPPSYERTISGDGSSRSSTPHRPDSLDSRLHIGTLSPPPAYSEV</sequence>
<dbReference type="Proteomes" id="UP000735302">
    <property type="component" value="Unassembled WGS sequence"/>
</dbReference>
<proteinExistence type="predicted"/>
<dbReference type="Gene3D" id="1.20.140.150">
    <property type="match status" value="1"/>
</dbReference>
<feature type="transmembrane region" description="Helical" evidence="2">
    <location>
        <begin position="155"/>
        <end position="178"/>
    </location>
</feature>
<comment type="caution">
    <text evidence="3">The sequence shown here is derived from an EMBL/GenBank/DDBJ whole genome shotgun (WGS) entry which is preliminary data.</text>
</comment>
<feature type="compositionally biased region" description="Basic and acidic residues" evidence="1">
    <location>
        <begin position="362"/>
        <end position="371"/>
    </location>
</feature>
<feature type="region of interest" description="Disordered" evidence="1">
    <location>
        <begin position="242"/>
        <end position="277"/>
    </location>
</feature>
<feature type="region of interest" description="Disordered" evidence="1">
    <location>
        <begin position="310"/>
        <end position="385"/>
    </location>
</feature>
<evidence type="ECO:0000313" key="3">
    <source>
        <dbReference type="EMBL" id="GFO27810.1"/>
    </source>
</evidence>
<evidence type="ECO:0000256" key="1">
    <source>
        <dbReference type="SAM" id="MobiDB-lite"/>
    </source>
</evidence>
<evidence type="ECO:0000313" key="4">
    <source>
        <dbReference type="Proteomes" id="UP000735302"/>
    </source>
</evidence>
<name>A0AAV4C8T4_9GAST</name>
<keyword evidence="2" id="KW-0812">Transmembrane</keyword>
<keyword evidence="2" id="KW-0472">Membrane</keyword>
<protein>
    <submittedName>
        <fullName evidence="3">Uncharacterized protein</fullName>
    </submittedName>
</protein>
<evidence type="ECO:0000256" key="2">
    <source>
        <dbReference type="SAM" id="Phobius"/>
    </source>
</evidence>
<gene>
    <name evidence="3" type="ORF">PoB_005431500</name>
</gene>
<accession>A0AAV4C8T4</accession>
<reference evidence="3 4" key="1">
    <citation type="journal article" date="2021" name="Elife">
        <title>Chloroplast acquisition without the gene transfer in kleptoplastic sea slugs, Plakobranchus ocellatus.</title>
        <authorList>
            <person name="Maeda T."/>
            <person name="Takahashi S."/>
            <person name="Yoshida T."/>
            <person name="Shimamura S."/>
            <person name="Takaki Y."/>
            <person name="Nagai Y."/>
            <person name="Toyoda A."/>
            <person name="Suzuki Y."/>
            <person name="Arimoto A."/>
            <person name="Ishii H."/>
            <person name="Satoh N."/>
            <person name="Nishiyama T."/>
            <person name="Hasebe M."/>
            <person name="Maruyama T."/>
            <person name="Minagawa J."/>
            <person name="Obokata J."/>
            <person name="Shigenobu S."/>
        </authorList>
    </citation>
    <scope>NUCLEOTIDE SEQUENCE [LARGE SCALE GENOMIC DNA]</scope>
</reference>
<feature type="compositionally biased region" description="Polar residues" evidence="1">
    <location>
        <begin position="352"/>
        <end position="361"/>
    </location>
</feature>
<feature type="compositionally biased region" description="Polar residues" evidence="1">
    <location>
        <begin position="259"/>
        <end position="276"/>
    </location>
</feature>
<keyword evidence="2" id="KW-1133">Transmembrane helix</keyword>